<reference evidence="1" key="1">
    <citation type="journal article" date="2021" name="Proc. Natl. Acad. Sci. U.S.A.">
        <title>A Catalog of Tens of Thousands of Viruses from Human Metagenomes Reveals Hidden Associations with Chronic Diseases.</title>
        <authorList>
            <person name="Tisza M.J."/>
            <person name="Buck C.B."/>
        </authorList>
    </citation>
    <scope>NUCLEOTIDE SEQUENCE</scope>
    <source>
        <strain evidence="1">CtDcW16</strain>
    </source>
</reference>
<protein>
    <submittedName>
        <fullName evidence="1">Uncharacterized protein</fullName>
    </submittedName>
</protein>
<evidence type="ECO:0000313" key="1">
    <source>
        <dbReference type="EMBL" id="DAD85472.1"/>
    </source>
</evidence>
<name>A0A8S5MTJ4_9CAUD</name>
<sequence>MIPFGFTLFLYSFLHNLSIVNSTPSNYFLSLYFLSTFIPYSRQSIHCREWEA</sequence>
<organism evidence="1">
    <name type="scientific">Siphoviridae sp. ctDcW16</name>
    <dbReference type="NCBI Taxonomy" id="2826199"/>
    <lineage>
        <taxon>Viruses</taxon>
        <taxon>Duplodnaviria</taxon>
        <taxon>Heunggongvirae</taxon>
        <taxon>Uroviricota</taxon>
        <taxon>Caudoviricetes</taxon>
    </lineage>
</organism>
<accession>A0A8S5MTJ4</accession>
<proteinExistence type="predicted"/>
<dbReference type="EMBL" id="BK014983">
    <property type="protein sequence ID" value="DAD85472.1"/>
    <property type="molecule type" value="Genomic_DNA"/>
</dbReference>